<dbReference type="AlphaFoldDB" id="A0A061HF08"/>
<dbReference type="FunFam" id="3.30.160.60:FF:001485">
    <property type="entry name" value="Krueppel-related zinc finger protein"/>
    <property type="match status" value="1"/>
</dbReference>
<dbReference type="FunFam" id="3.30.160.60:FF:000446">
    <property type="entry name" value="Zinc finger protein"/>
    <property type="match status" value="1"/>
</dbReference>
<evidence type="ECO:0000259" key="13">
    <source>
        <dbReference type="PROSITE" id="PS50157"/>
    </source>
</evidence>
<keyword evidence="7" id="KW-0238">DNA-binding</keyword>
<evidence type="ECO:0000256" key="8">
    <source>
        <dbReference type="ARBA" id="ARBA00023163"/>
    </source>
</evidence>
<proteinExistence type="predicted"/>
<evidence type="ECO:0000256" key="7">
    <source>
        <dbReference type="ARBA" id="ARBA00023125"/>
    </source>
</evidence>
<dbReference type="GO" id="GO:0008270">
    <property type="term" value="F:zinc ion binding"/>
    <property type="evidence" value="ECO:0007669"/>
    <property type="project" value="UniProtKB-KW"/>
</dbReference>
<evidence type="ECO:0000256" key="6">
    <source>
        <dbReference type="ARBA" id="ARBA00023015"/>
    </source>
</evidence>
<reference evidence="16" key="1">
    <citation type="journal article" date="2013" name="Nat. Genet.">
        <title>The wheat powdery mildew genome shows the unique evolution of an obligate biotroph.</title>
        <authorList>
            <person name="Wicker T."/>
            <person name="Oberhaensli S."/>
            <person name="Parlange F."/>
            <person name="Buchmann J.P."/>
            <person name="Shatalina M."/>
            <person name="Roffler S."/>
            <person name="Ben-David R."/>
            <person name="Dolezel J."/>
            <person name="Simkova H."/>
            <person name="Schulze-Lefert P."/>
            <person name="Spanu P.D."/>
            <person name="Bruggmann R."/>
            <person name="Amselem J."/>
            <person name="Quesneville H."/>
            <person name="Ver Loren van Themaat E."/>
            <person name="Paape T."/>
            <person name="Shimizu K.K."/>
            <person name="Keller B."/>
        </authorList>
    </citation>
    <scope>NUCLEOTIDE SEQUENCE [LARGE SCALE GENOMIC DNA]</scope>
    <source>
        <strain evidence="16">96224</strain>
    </source>
</reference>
<feature type="compositionally biased region" description="Polar residues" evidence="12">
    <location>
        <begin position="266"/>
        <end position="277"/>
    </location>
</feature>
<evidence type="ECO:0000256" key="1">
    <source>
        <dbReference type="ARBA" id="ARBA00004123"/>
    </source>
</evidence>
<dbReference type="Pfam" id="PF00096">
    <property type="entry name" value="zf-C2H2"/>
    <property type="match status" value="3"/>
</dbReference>
<feature type="region of interest" description="Disordered" evidence="12">
    <location>
        <begin position="353"/>
        <end position="385"/>
    </location>
</feature>
<dbReference type="Proteomes" id="UP000053110">
    <property type="component" value="Unassembled WGS sequence"/>
</dbReference>
<feature type="domain" description="C2H2-type" evidence="13">
    <location>
        <begin position="151"/>
        <end position="178"/>
    </location>
</feature>
<feature type="region of interest" description="Disordered" evidence="12">
    <location>
        <begin position="34"/>
        <end position="69"/>
    </location>
</feature>
<evidence type="ECO:0000313" key="15">
    <source>
        <dbReference type="EMBL" id="SUZ11694.1"/>
    </source>
</evidence>
<dbReference type="EMBL" id="KE375107">
    <property type="protein sequence ID" value="EPQ63575.1"/>
    <property type="molecule type" value="Genomic_DNA"/>
</dbReference>
<keyword evidence="3" id="KW-0677">Repeat</keyword>
<feature type="compositionally biased region" description="Polar residues" evidence="12">
    <location>
        <begin position="49"/>
        <end position="58"/>
    </location>
</feature>
<keyword evidence="2" id="KW-0479">Metal-binding</keyword>
<feature type="region of interest" description="Disordered" evidence="12">
    <location>
        <begin position="241"/>
        <end position="332"/>
    </location>
</feature>
<keyword evidence="4 10" id="KW-0863">Zinc-finger</keyword>
<dbReference type="InterPro" id="IPR013087">
    <property type="entry name" value="Znf_C2H2_type"/>
</dbReference>
<feature type="region of interest" description="Disordered" evidence="12">
    <location>
        <begin position="447"/>
        <end position="467"/>
    </location>
</feature>
<evidence type="ECO:0000256" key="4">
    <source>
        <dbReference type="ARBA" id="ARBA00022771"/>
    </source>
</evidence>
<dbReference type="EMBL" id="UIGY01000137">
    <property type="protein sequence ID" value="SUZ11694.1"/>
    <property type="molecule type" value="Genomic_DNA"/>
</dbReference>
<keyword evidence="8" id="KW-0804">Transcription</keyword>
<evidence type="ECO:0000256" key="11">
    <source>
        <dbReference type="SAM" id="Coils"/>
    </source>
</evidence>
<dbReference type="GO" id="GO:0000981">
    <property type="term" value="F:DNA-binding transcription factor activity, RNA polymerase II-specific"/>
    <property type="evidence" value="ECO:0007669"/>
    <property type="project" value="TreeGrafter"/>
</dbReference>
<reference evidence="14" key="2">
    <citation type="submission" date="2013-01" db="EMBL/GenBank/DDBJ databases">
        <title>The wheat powdery mildew genome reveals unique evolution of an obligate biotroph.</title>
        <authorList>
            <person name="Oberhaensli S."/>
            <person name="Wicker T."/>
            <person name="Keller B."/>
        </authorList>
    </citation>
    <scope>NUCLEOTIDE SEQUENCE</scope>
    <source>
        <strain evidence="14">96224</strain>
    </source>
</reference>
<feature type="compositionally biased region" description="Basic and acidic residues" evidence="12">
    <location>
        <begin position="281"/>
        <end position="293"/>
    </location>
</feature>
<evidence type="ECO:0000313" key="16">
    <source>
        <dbReference type="Proteomes" id="UP000053110"/>
    </source>
</evidence>
<keyword evidence="9" id="KW-0539">Nucleus</keyword>
<evidence type="ECO:0000256" key="9">
    <source>
        <dbReference type="ARBA" id="ARBA00023242"/>
    </source>
</evidence>
<comment type="subcellular location">
    <subcellularLocation>
        <location evidence="1">Nucleus</location>
    </subcellularLocation>
</comment>
<reference evidence="15" key="3">
    <citation type="submission" date="2018-07" db="EMBL/GenBank/DDBJ databases">
        <authorList>
            <person name="Quirk P.G."/>
            <person name="Krulwich T.A."/>
        </authorList>
    </citation>
    <scope>NUCLEOTIDE SEQUENCE</scope>
    <source>
        <strain evidence="15">96224</strain>
    </source>
</reference>
<dbReference type="GO" id="GO:0003677">
    <property type="term" value="F:DNA binding"/>
    <property type="evidence" value="ECO:0007669"/>
    <property type="project" value="UniProtKB-KW"/>
</dbReference>
<gene>
    <name evidence="14" type="ORF">BGT96224_3541</name>
    <name evidence="15" type="ORF">BGT96224V2_LOCUS4858</name>
</gene>
<keyword evidence="5" id="KW-0862">Zinc</keyword>
<dbReference type="PANTHER" id="PTHR24394:SF44">
    <property type="entry name" value="ZINC FINGER PROTEIN 271-LIKE"/>
    <property type="match status" value="1"/>
</dbReference>
<keyword evidence="6" id="KW-0805">Transcription regulation</keyword>
<dbReference type="HOGENOM" id="CLU_013258_1_0_1"/>
<dbReference type="InterPro" id="IPR036236">
    <property type="entry name" value="Znf_C2H2_sf"/>
</dbReference>
<feature type="domain" description="C2H2-type" evidence="13">
    <location>
        <begin position="179"/>
        <end position="206"/>
    </location>
</feature>
<evidence type="ECO:0000313" key="14">
    <source>
        <dbReference type="EMBL" id="EPQ63575.1"/>
    </source>
</evidence>
<evidence type="ECO:0000256" key="12">
    <source>
        <dbReference type="SAM" id="MobiDB-lite"/>
    </source>
</evidence>
<evidence type="ECO:0000256" key="2">
    <source>
        <dbReference type="ARBA" id="ARBA00022723"/>
    </source>
</evidence>
<dbReference type="SUPFAM" id="SSF57667">
    <property type="entry name" value="beta-beta-alpha zinc fingers"/>
    <property type="match status" value="2"/>
</dbReference>
<dbReference type="OrthoDB" id="8117402at2759"/>
<organism evidence="15">
    <name type="scientific">Blumeria graminis f. sp. tritici 96224</name>
    <dbReference type="NCBI Taxonomy" id="1268274"/>
    <lineage>
        <taxon>Eukaryota</taxon>
        <taxon>Fungi</taxon>
        <taxon>Dikarya</taxon>
        <taxon>Ascomycota</taxon>
        <taxon>Pezizomycotina</taxon>
        <taxon>Leotiomycetes</taxon>
        <taxon>Erysiphales</taxon>
        <taxon>Erysiphaceae</taxon>
        <taxon>Blumeria</taxon>
    </lineage>
</organism>
<evidence type="ECO:0000256" key="3">
    <source>
        <dbReference type="ARBA" id="ARBA00022737"/>
    </source>
</evidence>
<accession>A0A061HF08</accession>
<protein>
    <submittedName>
        <fullName evidence="15">Bgt-3541</fullName>
    </submittedName>
    <submittedName>
        <fullName evidence="14">Transcription factor</fullName>
    </submittedName>
</protein>
<dbReference type="Gene3D" id="3.30.160.60">
    <property type="entry name" value="Classic Zinc Finger"/>
    <property type="match status" value="3"/>
</dbReference>
<dbReference type="GO" id="GO:0005634">
    <property type="term" value="C:nucleus"/>
    <property type="evidence" value="ECO:0007669"/>
    <property type="project" value="UniProtKB-SubCell"/>
</dbReference>
<feature type="compositionally biased region" description="Polar residues" evidence="12">
    <location>
        <begin position="305"/>
        <end position="318"/>
    </location>
</feature>
<feature type="compositionally biased region" description="Polar residues" evidence="12">
    <location>
        <begin position="450"/>
        <end position="461"/>
    </location>
</feature>
<name>A0A061HF08_BLUGR</name>
<dbReference type="PROSITE" id="PS50157">
    <property type="entry name" value="ZINC_FINGER_C2H2_2"/>
    <property type="match status" value="2"/>
</dbReference>
<dbReference type="PROSITE" id="PS00028">
    <property type="entry name" value="ZINC_FINGER_C2H2_1"/>
    <property type="match status" value="2"/>
</dbReference>
<sequence>MASGSDKPNNLNPLTLLNASIPSQANICTTSMQKIGKTSSPTRTDESLDNTPGSTISHTRTRKTVPSPLGSIFDVASRRTSTNTLPETSEMRFGSIPQSSTVLEEESLKRITPSARDVITQKNPQKCTSQGIAFSKPAQQLPPRLLTQKKHKCPYCDTEFTRHHNLKSHLLTHSQEKPYICQTCAMRFRRLHDLKRHMKLHTGERPHICPKCDRKFARGDALARHIKGQGGCAVRRSSIGSFGGDEDLEDPNTGDGKVSAMDGVMYSNSTLPPNHTESLTEESRKYNHSRRQESNGGLKIGDLRPSNQAPGSYISPVSHSKRSSRVTYPLPEDRGSIRNTIVSHVKGTSLREYTSGSNLPTLTSNPSNNSLFTQGTLPENSKSLSSVTIDPAMNRQRSPRLDFRFQQHCLGNLLSTKTSSGIAHSNSLGEVAGPKLPALASLAPTEKQYKLSSQESTQSSCRKVPSAITASSSDAQISTGIRISSHQLNQSSIDVNPNNNLFSSRERGVWVYVQTLEDKVKHLTEKVQMMETTKKNQEDKINRLSLEVFSLKTQLDAPKQSQFLSKPGQS</sequence>
<dbReference type="PANTHER" id="PTHR24394">
    <property type="entry name" value="ZINC FINGER PROTEIN"/>
    <property type="match status" value="1"/>
</dbReference>
<feature type="coiled-coil region" evidence="11">
    <location>
        <begin position="513"/>
        <end position="554"/>
    </location>
</feature>
<evidence type="ECO:0000256" key="5">
    <source>
        <dbReference type="ARBA" id="ARBA00022833"/>
    </source>
</evidence>
<dbReference type="SMART" id="SM00355">
    <property type="entry name" value="ZnF_C2H2"/>
    <property type="match status" value="3"/>
</dbReference>
<evidence type="ECO:0000256" key="10">
    <source>
        <dbReference type="PROSITE-ProRule" id="PRU00042"/>
    </source>
</evidence>
<keyword evidence="11" id="KW-0175">Coiled coil</keyword>